<evidence type="ECO:0000313" key="4">
    <source>
        <dbReference type="EMBL" id="ELT97442.1"/>
    </source>
</evidence>
<dbReference type="Pfam" id="PF00248">
    <property type="entry name" value="Aldo_ket_red"/>
    <property type="match status" value="1"/>
</dbReference>
<dbReference type="EMBL" id="KB308559">
    <property type="protein sequence ID" value="ELT97442.1"/>
    <property type="molecule type" value="Genomic_DNA"/>
</dbReference>
<reference evidence="6" key="1">
    <citation type="submission" date="2012-12" db="EMBL/GenBank/DDBJ databases">
        <authorList>
            <person name="Hellsten U."/>
            <person name="Grimwood J."/>
            <person name="Chapman J.A."/>
            <person name="Shapiro H."/>
            <person name="Aerts A."/>
            <person name="Otillar R.P."/>
            <person name="Terry A.Y."/>
            <person name="Boore J.L."/>
            <person name="Simakov O."/>
            <person name="Marletaz F."/>
            <person name="Cho S.-J."/>
            <person name="Edsinger-Gonzales E."/>
            <person name="Havlak P."/>
            <person name="Kuo D.-H."/>
            <person name="Larsson T."/>
            <person name="Lv J."/>
            <person name="Arendt D."/>
            <person name="Savage R."/>
            <person name="Osoegawa K."/>
            <person name="de Jong P."/>
            <person name="Lindberg D.R."/>
            <person name="Seaver E.C."/>
            <person name="Weisblat D.A."/>
            <person name="Putnam N.H."/>
            <person name="Grigoriev I.V."/>
            <person name="Rokhsar D.S."/>
        </authorList>
    </citation>
    <scope>NUCLEOTIDE SEQUENCE</scope>
    <source>
        <strain evidence="6">I ESC-2004</strain>
    </source>
</reference>
<evidence type="ECO:0000256" key="1">
    <source>
        <dbReference type="ARBA" id="ARBA00023002"/>
    </source>
</evidence>
<dbReference type="InterPro" id="IPR023210">
    <property type="entry name" value="NADP_OxRdtase_dom"/>
</dbReference>
<organism evidence="4">
    <name type="scientific">Capitella teleta</name>
    <name type="common">Polychaete worm</name>
    <dbReference type="NCBI Taxonomy" id="283909"/>
    <lineage>
        <taxon>Eukaryota</taxon>
        <taxon>Metazoa</taxon>
        <taxon>Spiralia</taxon>
        <taxon>Lophotrochozoa</taxon>
        <taxon>Annelida</taxon>
        <taxon>Polychaeta</taxon>
        <taxon>Sedentaria</taxon>
        <taxon>Scolecida</taxon>
        <taxon>Capitellidae</taxon>
        <taxon>Capitella</taxon>
    </lineage>
</organism>
<dbReference type="EnsemblMetazoa" id="CapteT103858">
    <property type="protein sequence ID" value="CapteP103858"/>
    <property type="gene ID" value="CapteG103858"/>
</dbReference>
<evidence type="ECO:0000313" key="5">
    <source>
        <dbReference type="EnsemblMetazoa" id="CapteP103858"/>
    </source>
</evidence>
<protein>
    <recommendedName>
        <fullName evidence="3">NADP-dependent oxidoreductase domain-containing protein</fullName>
    </recommendedName>
</protein>
<dbReference type="AlphaFoldDB" id="R7TV31"/>
<feature type="domain" description="NADP-dependent oxidoreductase" evidence="3">
    <location>
        <begin position="2"/>
        <end position="95"/>
    </location>
</feature>
<evidence type="ECO:0000256" key="2">
    <source>
        <dbReference type="ARBA" id="ARBA00038157"/>
    </source>
</evidence>
<dbReference type="OrthoDB" id="48988at2759"/>
<dbReference type="PANTHER" id="PTHR43364">
    <property type="entry name" value="NADH-SPECIFIC METHYLGLYOXAL REDUCTASE-RELATED"/>
    <property type="match status" value="1"/>
</dbReference>
<dbReference type="InterPro" id="IPR050523">
    <property type="entry name" value="AKR_Detox_Biosynth"/>
</dbReference>
<keyword evidence="1" id="KW-0560">Oxidoreductase</keyword>
<gene>
    <name evidence="4" type="ORF">CAPTEDRAFT_103858</name>
</gene>
<proteinExistence type="inferred from homology"/>
<dbReference type="InterPro" id="IPR036812">
    <property type="entry name" value="NAD(P)_OxRdtase_dom_sf"/>
</dbReference>
<dbReference type="GO" id="GO:0016491">
    <property type="term" value="F:oxidoreductase activity"/>
    <property type="evidence" value="ECO:0007669"/>
    <property type="project" value="UniProtKB-KW"/>
</dbReference>
<dbReference type="HOGENOM" id="CLU_2229780_0_0_1"/>
<comment type="similarity">
    <text evidence="2">Belongs to the aldo/keto reductase family. Aldo/keto reductase 2 subfamily.</text>
</comment>
<evidence type="ECO:0000259" key="3">
    <source>
        <dbReference type="Pfam" id="PF00248"/>
    </source>
</evidence>
<keyword evidence="6" id="KW-1185">Reference proteome</keyword>
<evidence type="ECO:0000313" key="6">
    <source>
        <dbReference type="Proteomes" id="UP000014760"/>
    </source>
</evidence>
<dbReference type="OMA" id="WIRNGPK"/>
<name>R7TV31_CAPTE</name>
<dbReference type="SUPFAM" id="SSF51430">
    <property type="entry name" value="NAD(P)-linked oxidoreductase"/>
    <property type="match status" value="1"/>
</dbReference>
<reference evidence="5" key="3">
    <citation type="submission" date="2015-06" db="UniProtKB">
        <authorList>
            <consortium name="EnsemblMetazoa"/>
        </authorList>
    </citation>
    <scope>IDENTIFICATION</scope>
</reference>
<dbReference type="Proteomes" id="UP000014760">
    <property type="component" value="Unassembled WGS sequence"/>
</dbReference>
<dbReference type="PANTHER" id="PTHR43364:SF4">
    <property type="entry name" value="NAD(P)-LINKED OXIDOREDUCTASE SUPERFAMILY PROTEIN"/>
    <property type="match status" value="1"/>
</dbReference>
<dbReference type="STRING" id="283909.R7TV31"/>
<dbReference type="EMBL" id="AMQN01002158">
    <property type="status" value="NOT_ANNOTATED_CDS"/>
    <property type="molecule type" value="Genomic_DNA"/>
</dbReference>
<sequence length="106" mass="12042">CTKDKSFAILDRFVEKGGNFIDTANMYGQGDSPEILGQWLNGNGRKGEQFVIATKVWGQMSDHPNGMGLSRAHIMQAVEDSLRRLQTSYIDLYWIRVQILSVFLFI</sequence>
<accession>R7TV31</accession>
<feature type="non-terminal residue" evidence="4">
    <location>
        <position position="1"/>
    </location>
</feature>
<dbReference type="Gene3D" id="3.20.20.100">
    <property type="entry name" value="NADP-dependent oxidoreductase domain"/>
    <property type="match status" value="1"/>
</dbReference>
<reference evidence="4 6" key="2">
    <citation type="journal article" date="2013" name="Nature">
        <title>Insights into bilaterian evolution from three spiralian genomes.</title>
        <authorList>
            <person name="Simakov O."/>
            <person name="Marletaz F."/>
            <person name="Cho S.J."/>
            <person name="Edsinger-Gonzales E."/>
            <person name="Havlak P."/>
            <person name="Hellsten U."/>
            <person name="Kuo D.H."/>
            <person name="Larsson T."/>
            <person name="Lv J."/>
            <person name="Arendt D."/>
            <person name="Savage R."/>
            <person name="Osoegawa K."/>
            <person name="de Jong P."/>
            <person name="Grimwood J."/>
            <person name="Chapman J.A."/>
            <person name="Shapiro H."/>
            <person name="Aerts A."/>
            <person name="Otillar R.P."/>
            <person name="Terry A.Y."/>
            <person name="Boore J.L."/>
            <person name="Grigoriev I.V."/>
            <person name="Lindberg D.R."/>
            <person name="Seaver E.C."/>
            <person name="Weisblat D.A."/>
            <person name="Putnam N.H."/>
            <person name="Rokhsar D.S."/>
        </authorList>
    </citation>
    <scope>NUCLEOTIDE SEQUENCE</scope>
    <source>
        <strain evidence="4 6">I ESC-2004</strain>
    </source>
</reference>